<dbReference type="PANTHER" id="PTHR23077">
    <property type="entry name" value="AAA-FAMILY ATPASE"/>
    <property type="match status" value="1"/>
</dbReference>
<gene>
    <name evidence="5" type="ORF">K7G82_27180</name>
</gene>
<dbReference type="RefSeq" id="WP_222993254.1">
    <property type="nucleotide sequence ID" value="NZ_JAINVV010000014.1"/>
</dbReference>
<evidence type="ECO:0000259" key="4">
    <source>
        <dbReference type="SMART" id="SM00382"/>
    </source>
</evidence>
<evidence type="ECO:0000256" key="1">
    <source>
        <dbReference type="ARBA" id="ARBA00022741"/>
    </source>
</evidence>
<reference evidence="5 6" key="1">
    <citation type="submission" date="2021-08" db="EMBL/GenBank/DDBJ databases">
        <authorList>
            <person name="Tuo L."/>
        </authorList>
    </citation>
    <scope>NUCLEOTIDE SEQUENCE [LARGE SCALE GENOMIC DNA]</scope>
    <source>
        <strain evidence="5 6">JCM 31229</strain>
    </source>
</reference>
<dbReference type="Pfam" id="PF00004">
    <property type="entry name" value="AAA"/>
    <property type="match status" value="2"/>
</dbReference>
<evidence type="ECO:0000256" key="3">
    <source>
        <dbReference type="RuleBase" id="RU003651"/>
    </source>
</evidence>
<dbReference type="InterPro" id="IPR050168">
    <property type="entry name" value="AAA_ATPase_domain"/>
</dbReference>
<dbReference type="EMBL" id="JAINVV010000014">
    <property type="protein sequence ID" value="MBY8826014.1"/>
    <property type="molecule type" value="Genomic_DNA"/>
</dbReference>
<comment type="similarity">
    <text evidence="3">Belongs to the AAA ATPase family.</text>
</comment>
<dbReference type="InterPro" id="IPR003959">
    <property type="entry name" value="ATPase_AAA_core"/>
</dbReference>
<dbReference type="Gene3D" id="3.40.50.300">
    <property type="entry name" value="P-loop containing nucleotide triphosphate hydrolases"/>
    <property type="match status" value="2"/>
</dbReference>
<evidence type="ECO:0000313" key="6">
    <source>
        <dbReference type="Proteomes" id="UP000706039"/>
    </source>
</evidence>
<dbReference type="PROSITE" id="PS00674">
    <property type="entry name" value="AAA"/>
    <property type="match status" value="1"/>
</dbReference>
<keyword evidence="1 3" id="KW-0547">Nucleotide-binding</keyword>
<proteinExistence type="inferred from homology"/>
<dbReference type="PANTHER" id="PTHR23077:SF171">
    <property type="entry name" value="NUCLEAR VALOSIN-CONTAINING PROTEIN-LIKE"/>
    <property type="match status" value="1"/>
</dbReference>
<dbReference type="SUPFAM" id="SSF52540">
    <property type="entry name" value="P-loop containing nucleoside triphosphate hydrolases"/>
    <property type="match status" value="2"/>
</dbReference>
<organism evidence="5 6">
    <name type="scientific">Sphingomonas colocasiae</name>
    <dbReference type="NCBI Taxonomy" id="1848973"/>
    <lineage>
        <taxon>Bacteria</taxon>
        <taxon>Pseudomonadati</taxon>
        <taxon>Pseudomonadota</taxon>
        <taxon>Alphaproteobacteria</taxon>
        <taxon>Sphingomonadales</taxon>
        <taxon>Sphingomonadaceae</taxon>
        <taxon>Sphingomonas</taxon>
    </lineage>
</organism>
<comment type="caution">
    <text evidence="5">The sequence shown here is derived from an EMBL/GenBank/DDBJ whole genome shotgun (WGS) entry which is preliminary data.</text>
</comment>
<feature type="domain" description="AAA+ ATPase" evidence="4">
    <location>
        <begin position="460"/>
        <end position="588"/>
    </location>
</feature>
<sequence>MGEKDLARGMILLLREHIDAESGAGKALIEWIEKHRDWLWPAGEAPETVDWEMIGAFADRIVAGEAPGTPLLLAEAIADVLALDGFDRALLAAAIGFHRADRLTGLRAALEKERTDMSVLFGMLAGAEPGRAAFAVRTSLPVGLGLLEVAMKSIGGVDIDLSWTFERLLNRGVPEPDWLADALAGPRQGAVLTLDDFAGVAEAGLLVRLLKGAVSGRETGVNILIHGPPGTGKTELARTLAAAAGAALHAVGEVDEDGDEPSRFDRISALRRAQRALERRGGTLLLFDEMEDLIGSTRQGGNGYSDARMGSKIFVNRMLETNAVPVIWTSNAISMIDAAHLRRMSFVLKLDHPRGRDRARILSKIAALEEMPGAAEPLSALARDAVELPSIARVALRSARIAGGDAGEAAMVAGALVRGLRDEDGCARETAKPLLDLDLFESDPPVAELVERLTMPGAPVDFSMLLTGPPGTGKTALVGHVARGLDRPLHVKRTSDVLSKWVGETERNIADAFEDARRDGAVLLFDEVDSLLFDRADATRSWEVAQVNELLTWLDGHGLPVFAATNHPGRLDPAALRRFVFKLSLRPLSHARAVRAFERFFGMAPPAGVPMPDNLTPGDFAVVKRQLRFRAGLEPHVIVALLESEAQAKPGMAGRIGF</sequence>
<keyword evidence="2 3" id="KW-0067">ATP-binding</keyword>
<dbReference type="InterPro" id="IPR003960">
    <property type="entry name" value="ATPase_AAA_CS"/>
</dbReference>
<dbReference type="InterPro" id="IPR003593">
    <property type="entry name" value="AAA+_ATPase"/>
</dbReference>
<name>A0ABS7PXC6_9SPHN</name>
<accession>A0ABS7PXC6</accession>
<dbReference type="Proteomes" id="UP000706039">
    <property type="component" value="Unassembled WGS sequence"/>
</dbReference>
<dbReference type="InterPro" id="IPR027417">
    <property type="entry name" value="P-loop_NTPase"/>
</dbReference>
<dbReference type="SMART" id="SM00382">
    <property type="entry name" value="AAA"/>
    <property type="match status" value="2"/>
</dbReference>
<feature type="domain" description="AAA+ ATPase" evidence="4">
    <location>
        <begin position="219"/>
        <end position="351"/>
    </location>
</feature>
<evidence type="ECO:0000256" key="2">
    <source>
        <dbReference type="ARBA" id="ARBA00022840"/>
    </source>
</evidence>
<evidence type="ECO:0000313" key="5">
    <source>
        <dbReference type="EMBL" id="MBY8826014.1"/>
    </source>
</evidence>
<dbReference type="CDD" id="cd19481">
    <property type="entry name" value="RecA-like_protease"/>
    <property type="match status" value="1"/>
</dbReference>
<keyword evidence="6" id="KW-1185">Reference proteome</keyword>
<protein>
    <submittedName>
        <fullName evidence="5">AAA family ATPase</fullName>
    </submittedName>
</protein>